<accession>A0A816RE02</accession>
<name>A0A816RE02_BRANA</name>
<dbReference type="SMART" id="SM00479">
    <property type="entry name" value="EXOIII"/>
    <property type="match status" value="1"/>
</dbReference>
<dbReference type="PANTHER" id="PTHR12801:SF142">
    <property type="entry name" value="EXONUCLEASE DOMAIN-CONTAINING PROTEIN"/>
    <property type="match status" value="1"/>
</dbReference>
<dbReference type="PANTHER" id="PTHR12801">
    <property type="entry name" value="RNA EXONUCLEASE REXO1 / RECO3 FAMILY MEMBER-RELATED"/>
    <property type="match status" value="1"/>
</dbReference>
<dbReference type="InterPro" id="IPR036397">
    <property type="entry name" value="RNaseH_sf"/>
</dbReference>
<protein>
    <submittedName>
        <fullName evidence="4">(rape) hypothetical protein</fullName>
    </submittedName>
</protein>
<dbReference type="InterPro" id="IPR047021">
    <property type="entry name" value="REXO1/3/4-like"/>
</dbReference>
<evidence type="ECO:0000313" key="4">
    <source>
        <dbReference type="EMBL" id="CAF2073855.1"/>
    </source>
</evidence>
<dbReference type="SUPFAM" id="SSF53098">
    <property type="entry name" value="Ribonuclease H-like"/>
    <property type="match status" value="1"/>
</dbReference>
<reference evidence="4" key="1">
    <citation type="submission" date="2021-01" db="EMBL/GenBank/DDBJ databases">
        <authorList>
            <consortium name="Genoscope - CEA"/>
            <person name="William W."/>
        </authorList>
    </citation>
    <scope>NUCLEOTIDE SEQUENCE</scope>
</reference>
<dbReference type="GO" id="GO:0003676">
    <property type="term" value="F:nucleic acid binding"/>
    <property type="evidence" value="ECO:0007669"/>
    <property type="project" value="InterPro"/>
</dbReference>
<evidence type="ECO:0000256" key="1">
    <source>
        <dbReference type="ARBA" id="ARBA00022722"/>
    </source>
</evidence>
<keyword evidence="1" id="KW-0540">Nuclease</keyword>
<dbReference type="Gene3D" id="3.30.420.10">
    <property type="entry name" value="Ribonuclease H-like superfamily/Ribonuclease H"/>
    <property type="match status" value="1"/>
</dbReference>
<evidence type="ECO:0000256" key="2">
    <source>
        <dbReference type="ARBA" id="ARBA00022801"/>
    </source>
</evidence>
<dbReference type="GO" id="GO:0004527">
    <property type="term" value="F:exonuclease activity"/>
    <property type="evidence" value="ECO:0007669"/>
    <property type="project" value="InterPro"/>
</dbReference>
<dbReference type="Gene3D" id="3.30.70.330">
    <property type="match status" value="1"/>
</dbReference>
<dbReference type="InterPro" id="IPR012677">
    <property type="entry name" value="Nucleotide-bd_a/b_plait_sf"/>
</dbReference>
<feature type="domain" description="Exonuclease" evidence="3">
    <location>
        <begin position="89"/>
        <end position="254"/>
    </location>
</feature>
<dbReference type="SMR" id="A0A816RE02"/>
<evidence type="ECO:0000259" key="3">
    <source>
        <dbReference type="SMART" id="SM00479"/>
    </source>
</evidence>
<dbReference type="InterPro" id="IPR012337">
    <property type="entry name" value="RNaseH-like_sf"/>
</dbReference>
<dbReference type="EMBL" id="HG994365">
    <property type="protein sequence ID" value="CAF2073855.1"/>
    <property type="molecule type" value="Genomic_DNA"/>
</dbReference>
<sequence>MVSRDVLVAFLTTFKKKEDLKALQCRANSLLFEKLKQVTTENNTPEQMLIRLTMNHPEFSSDYSFPSLSNDWLVSDIGMKSSTVMKSTDMIAVDCEMVLREDGTEGLVRVGAVDRHGKVILDKFVKPAKPIVDYRTAITGLTAHDIEKATLTVVDIQVYIVVSINDIFSYFMKILNLIVQRELQHYLSDVLKIDHPKVMDTALVFKFSNARNSRKPSLNDLYKEVRKEGVSHNCVHDAAASMNIALAFIKKPFDTTVTPSKEMLEAEKSRLFIHRIPSYVPSEKLNLVLAGEFHSTKFKLDVKPAKTQGGNYCALVVFDSSKEADQAFENVNGYKERDSFGLPQKLSSLKLNSGLSASCYVRKMV</sequence>
<gene>
    <name evidence="4" type="ORF">DARMORV10_C01P30090.1</name>
</gene>
<keyword evidence="2" id="KW-0378">Hydrolase</keyword>
<proteinExistence type="predicted"/>
<organism evidence="4">
    <name type="scientific">Brassica napus</name>
    <name type="common">Rape</name>
    <dbReference type="NCBI Taxonomy" id="3708"/>
    <lineage>
        <taxon>Eukaryota</taxon>
        <taxon>Viridiplantae</taxon>
        <taxon>Streptophyta</taxon>
        <taxon>Embryophyta</taxon>
        <taxon>Tracheophyta</taxon>
        <taxon>Spermatophyta</taxon>
        <taxon>Magnoliopsida</taxon>
        <taxon>eudicotyledons</taxon>
        <taxon>Gunneridae</taxon>
        <taxon>Pentapetalae</taxon>
        <taxon>rosids</taxon>
        <taxon>malvids</taxon>
        <taxon>Brassicales</taxon>
        <taxon>Brassicaceae</taxon>
        <taxon>Brassiceae</taxon>
        <taxon>Brassica</taxon>
    </lineage>
</organism>
<dbReference type="Proteomes" id="UP001295469">
    <property type="component" value="Chromosome C01"/>
</dbReference>
<dbReference type="InterPro" id="IPR013520">
    <property type="entry name" value="Ribonucl_H"/>
</dbReference>
<dbReference type="AlphaFoldDB" id="A0A816RE02"/>